<dbReference type="SUPFAM" id="SSF54495">
    <property type="entry name" value="UBC-like"/>
    <property type="match status" value="1"/>
</dbReference>
<dbReference type="RefSeq" id="XP_020087802.1">
    <property type="nucleotide sequence ID" value="XM_020232213.1"/>
</dbReference>
<proteinExistence type="predicted"/>
<dbReference type="Pfam" id="PF00179">
    <property type="entry name" value="UQ_con"/>
    <property type="match status" value="1"/>
</dbReference>
<dbReference type="InterPro" id="IPR016135">
    <property type="entry name" value="UBQ-conjugating_enzyme/RWD"/>
</dbReference>
<dbReference type="PROSITE" id="PS50127">
    <property type="entry name" value="UBC_2"/>
    <property type="match status" value="1"/>
</dbReference>
<feature type="region of interest" description="Disordered" evidence="1">
    <location>
        <begin position="7"/>
        <end position="46"/>
    </location>
</feature>
<dbReference type="PANTHER" id="PTHR24068">
    <property type="entry name" value="UBIQUITIN-CONJUGATING ENZYME E2"/>
    <property type="match status" value="1"/>
</dbReference>
<dbReference type="Gene3D" id="3.10.110.10">
    <property type="entry name" value="Ubiquitin Conjugating Enzyme"/>
    <property type="match status" value="1"/>
</dbReference>
<evidence type="ECO:0000313" key="4">
    <source>
        <dbReference type="RefSeq" id="XP_020087802.1"/>
    </source>
</evidence>
<protein>
    <submittedName>
        <fullName evidence="4">Ubiquitin-conjugating enzyme E2 N-like isoform X1</fullName>
    </submittedName>
</protein>
<dbReference type="OrthoDB" id="747893at2759"/>
<evidence type="ECO:0000259" key="2">
    <source>
        <dbReference type="PROSITE" id="PS50127"/>
    </source>
</evidence>
<dbReference type="AlphaFoldDB" id="A0A6P5EWD8"/>
<feature type="compositionally biased region" description="Pro residues" evidence="1">
    <location>
        <begin position="28"/>
        <end position="42"/>
    </location>
</feature>
<accession>A0A6P5EWD8</accession>
<dbReference type="InterPro" id="IPR000608">
    <property type="entry name" value="UBC"/>
</dbReference>
<organism evidence="3 4">
    <name type="scientific">Ananas comosus</name>
    <name type="common">Pineapple</name>
    <name type="synonym">Ananas ananas</name>
    <dbReference type="NCBI Taxonomy" id="4615"/>
    <lineage>
        <taxon>Eukaryota</taxon>
        <taxon>Viridiplantae</taxon>
        <taxon>Streptophyta</taxon>
        <taxon>Embryophyta</taxon>
        <taxon>Tracheophyta</taxon>
        <taxon>Spermatophyta</taxon>
        <taxon>Magnoliopsida</taxon>
        <taxon>Liliopsida</taxon>
        <taxon>Poales</taxon>
        <taxon>Bromeliaceae</taxon>
        <taxon>Bromelioideae</taxon>
        <taxon>Ananas</taxon>
    </lineage>
</organism>
<feature type="domain" description="UBC core" evidence="2">
    <location>
        <begin position="1"/>
        <end position="142"/>
    </location>
</feature>
<evidence type="ECO:0000313" key="3">
    <source>
        <dbReference type="Proteomes" id="UP000515123"/>
    </source>
</evidence>
<dbReference type="Proteomes" id="UP000515123">
    <property type="component" value="Linkage group 5"/>
</dbReference>
<dbReference type="GeneID" id="109709863"/>
<sequence>MMWMSLHEQGNHRSFNGVNITVPAQKPSSPPIRAPPKNPNPNPKGGYYTPLLTQRQVQVAQVRFLTKIYHPNIDKLGRICFDILKDKWSSALHKRRVLLSIQALLSAPNLDDPLSDNIAKHWKANEAKAVEIDFVFERSESTPFVGCRCQ</sequence>
<reference evidence="3" key="1">
    <citation type="journal article" date="2015" name="Nat. Genet.">
        <title>The pineapple genome and the evolution of CAM photosynthesis.</title>
        <authorList>
            <person name="Ming R."/>
            <person name="VanBuren R."/>
            <person name="Wai C.M."/>
            <person name="Tang H."/>
            <person name="Schatz M.C."/>
            <person name="Bowers J.E."/>
            <person name="Lyons E."/>
            <person name="Wang M.L."/>
            <person name="Chen J."/>
            <person name="Biggers E."/>
            <person name="Zhang J."/>
            <person name="Huang L."/>
            <person name="Zhang L."/>
            <person name="Miao W."/>
            <person name="Zhang J."/>
            <person name="Ye Z."/>
            <person name="Miao C."/>
            <person name="Lin Z."/>
            <person name="Wang H."/>
            <person name="Zhou H."/>
            <person name="Yim W.C."/>
            <person name="Priest H.D."/>
            <person name="Zheng C."/>
            <person name="Woodhouse M."/>
            <person name="Edger P.P."/>
            <person name="Guyot R."/>
            <person name="Guo H.B."/>
            <person name="Guo H."/>
            <person name="Zheng G."/>
            <person name="Singh R."/>
            <person name="Sharma A."/>
            <person name="Min X."/>
            <person name="Zheng Y."/>
            <person name="Lee H."/>
            <person name="Gurtowski J."/>
            <person name="Sedlazeck F.J."/>
            <person name="Harkess A."/>
            <person name="McKain M.R."/>
            <person name="Liao Z."/>
            <person name="Fang J."/>
            <person name="Liu J."/>
            <person name="Zhang X."/>
            <person name="Zhang Q."/>
            <person name="Hu W."/>
            <person name="Qin Y."/>
            <person name="Wang K."/>
            <person name="Chen L.Y."/>
            <person name="Shirley N."/>
            <person name="Lin Y.R."/>
            <person name="Liu L.Y."/>
            <person name="Hernandez A.G."/>
            <person name="Wright C.L."/>
            <person name="Bulone V."/>
            <person name="Tuskan G.A."/>
            <person name="Heath K."/>
            <person name="Zee F."/>
            <person name="Moore P.H."/>
            <person name="Sunkar R."/>
            <person name="Leebens-Mack J.H."/>
            <person name="Mockler T."/>
            <person name="Bennetzen J.L."/>
            <person name="Freeling M."/>
            <person name="Sankoff D."/>
            <person name="Paterson A.H."/>
            <person name="Zhu X."/>
            <person name="Yang X."/>
            <person name="Smith J.A."/>
            <person name="Cushman J.C."/>
            <person name="Paull R.E."/>
            <person name="Yu Q."/>
        </authorList>
    </citation>
    <scope>NUCLEOTIDE SEQUENCE [LARGE SCALE GENOMIC DNA]</scope>
    <source>
        <strain evidence="3">cv. F153</strain>
    </source>
</reference>
<evidence type="ECO:0000256" key="1">
    <source>
        <dbReference type="SAM" id="MobiDB-lite"/>
    </source>
</evidence>
<name>A0A6P5EWD8_ANACO</name>
<dbReference type="SMART" id="SM00212">
    <property type="entry name" value="UBCc"/>
    <property type="match status" value="1"/>
</dbReference>
<reference evidence="4" key="2">
    <citation type="submission" date="2025-08" db="UniProtKB">
        <authorList>
            <consortium name="RefSeq"/>
        </authorList>
    </citation>
    <scope>IDENTIFICATION</scope>
    <source>
        <tissue evidence="4">Leaf</tissue>
    </source>
</reference>
<keyword evidence="3" id="KW-1185">Reference proteome</keyword>
<gene>
    <name evidence="4" type="primary">LOC109709863</name>
</gene>